<reference evidence="3 4" key="1">
    <citation type="submission" date="2024-02" db="EMBL/GenBank/DDBJ databases">
        <authorList>
            <person name="Chen Y."/>
            <person name="Shah S."/>
            <person name="Dougan E. K."/>
            <person name="Thang M."/>
            <person name="Chan C."/>
        </authorList>
    </citation>
    <scope>NUCLEOTIDE SEQUENCE [LARGE SCALE GENOMIC DNA]</scope>
</reference>
<comment type="caution">
    <text evidence="3">The sequence shown here is derived from an EMBL/GenBank/DDBJ whole genome shotgun (WGS) entry which is preliminary data.</text>
</comment>
<evidence type="ECO:0000313" key="4">
    <source>
        <dbReference type="Proteomes" id="UP001642464"/>
    </source>
</evidence>
<evidence type="ECO:0008006" key="5">
    <source>
        <dbReference type="Google" id="ProtNLM"/>
    </source>
</evidence>
<feature type="transmembrane region" description="Helical" evidence="2">
    <location>
        <begin position="90"/>
        <end position="112"/>
    </location>
</feature>
<organism evidence="3 4">
    <name type="scientific">Durusdinium trenchii</name>
    <dbReference type="NCBI Taxonomy" id="1381693"/>
    <lineage>
        <taxon>Eukaryota</taxon>
        <taxon>Sar</taxon>
        <taxon>Alveolata</taxon>
        <taxon>Dinophyceae</taxon>
        <taxon>Suessiales</taxon>
        <taxon>Symbiodiniaceae</taxon>
        <taxon>Durusdinium</taxon>
    </lineage>
</organism>
<dbReference type="Proteomes" id="UP001642464">
    <property type="component" value="Unassembled WGS sequence"/>
</dbReference>
<accession>A0ABP0IFW2</accession>
<name>A0ABP0IFW2_9DINO</name>
<sequence length="471" mass="52528">MNCQEAKVDLALLVGHDLEDASRREELRRHVATCPQCRQHLRGLKSSLAVLEHVDPELTYVSADSLWPDLKARLETPSSARPPREGGGSWISWSALALSLVVCVTVFTPIFWEIARSPWESSPAVEEEEWAMRSTRESESPYDKPSENDAKRPGRRMRLFESYDARTLMIRSRRLAPLSTILLALLGFASLLPNRSSTAADDAQVTLRYRFQPGQVVRYHVDEQANYHVQVGTTTEDPHSHQTSQKSYRVLEVLPDGSARLELSIDQVKIDLKQNEESFQYDSSKDAAPGQMFQQVASMVGKPYLRLTASPIGLVSDIQALAGGTAPEASEKDPAIDVFVPLPEEPVSVGTIWREDFSVEIHVSPTLKKSVKLQRRFRLESIDGSRAKIAVETVVLTPIRDPDEEIQLIRRTPRGSITLDIERGLLVDKSLSLENRVSGFGGTQSLMTIEQSHREKIIEATASGTPATRTK</sequence>
<dbReference type="Gene3D" id="1.10.10.1320">
    <property type="entry name" value="Anti-sigma factor, zinc-finger domain"/>
    <property type="match status" value="1"/>
</dbReference>
<feature type="compositionally biased region" description="Basic and acidic residues" evidence="1">
    <location>
        <begin position="130"/>
        <end position="154"/>
    </location>
</feature>
<keyword evidence="2" id="KW-0472">Membrane</keyword>
<dbReference type="InterPro" id="IPR041916">
    <property type="entry name" value="Anti_sigma_zinc_sf"/>
</dbReference>
<evidence type="ECO:0000313" key="3">
    <source>
        <dbReference type="EMBL" id="CAK9001470.1"/>
    </source>
</evidence>
<keyword evidence="2" id="KW-1133">Transmembrane helix</keyword>
<feature type="region of interest" description="Disordered" evidence="1">
    <location>
        <begin position="128"/>
        <end position="154"/>
    </location>
</feature>
<dbReference type="EMBL" id="CAXAMM010003855">
    <property type="protein sequence ID" value="CAK9001470.1"/>
    <property type="molecule type" value="Genomic_DNA"/>
</dbReference>
<gene>
    <name evidence="3" type="ORF">SCF082_LOCUS6935</name>
</gene>
<evidence type="ECO:0000256" key="1">
    <source>
        <dbReference type="SAM" id="MobiDB-lite"/>
    </source>
</evidence>
<keyword evidence="4" id="KW-1185">Reference proteome</keyword>
<evidence type="ECO:0000256" key="2">
    <source>
        <dbReference type="SAM" id="Phobius"/>
    </source>
</evidence>
<proteinExistence type="predicted"/>
<protein>
    <recommendedName>
        <fullName evidence="5">Zinc-finger domain-containing protein</fullName>
    </recommendedName>
</protein>
<keyword evidence="2" id="KW-0812">Transmembrane</keyword>